<dbReference type="InterPro" id="IPR016187">
    <property type="entry name" value="CTDL_fold"/>
</dbReference>
<organism evidence="7 8">
    <name type="scientific">Scophthalmus maximus</name>
    <name type="common">Turbot</name>
    <name type="synonym">Psetta maxima</name>
    <dbReference type="NCBI Taxonomy" id="52904"/>
    <lineage>
        <taxon>Eukaryota</taxon>
        <taxon>Metazoa</taxon>
        <taxon>Chordata</taxon>
        <taxon>Craniata</taxon>
        <taxon>Vertebrata</taxon>
        <taxon>Euteleostomi</taxon>
        <taxon>Actinopterygii</taxon>
        <taxon>Neopterygii</taxon>
        <taxon>Teleostei</taxon>
        <taxon>Neoteleostei</taxon>
        <taxon>Acanthomorphata</taxon>
        <taxon>Carangaria</taxon>
        <taxon>Pleuronectiformes</taxon>
        <taxon>Pleuronectoidei</taxon>
        <taxon>Scophthalmidae</taxon>
        <taxon>Scophthalmus</taxon>
    </lineage>
</organism>
<dbReference type="EMBL" id="VEVO01000021">
    <property type="protein sequence ID" value="KAF0024743.1"/>
    <property type="molecule type" value="Genomic_DNA"/>
</dbReference>
<protein>
    <recommendedName>
        <fullName evidence="9">Rap guanine nucleotide exchange factor 5-like</fullName>
    </recommendedName>
</protein>
<gene>
    <name evidence="7" type="ORF">F2P81_023545</name>
</gene>
<feature type="region of interest" description="Disordered" evidence="4">
    <location>
        <begin position="1"/>
        <end position="78"/>
    </location>
</feature>
<sequence>MKMTTELAALAEAEEDMEDEDDEDSIDDENDEDCTFDVPHFRYIDDEDVEENNEQERKGGWRDGSGRTSFSCSSDEGCGDSASYRYVVVSGTPLKILEHLLSDLRLDDQRGVPESRESVNHQQKKYCFYELQHPYLGYYALMKNNSGSARCRGQEEGKDALFRKRKVLQLVSHWSRLYKDFLKDEEHVRSFMKTLYRCVLEDLYEFPTLEKDLKEFQKLLRRRHTVDDCPPNQKSKQMYQQLSLKENCLHLRSPQTETKDVVSAERRVLQPSDCVYSESLTPQGKLVACRRDLTEILPPLTDSAELSRRPVRLLSINTWDVAAALTHLDWSLFKSIHEQELVYYTLSHAPGTSHTGALSVLLQRCNEVQQWVMSEVLMCVSLNKRVQLLKKFIKIAAHCKAQRNLNSAFAIIMGLNTAAVSRLNQTWEKCPGKFKKLFSELELITDPSLNHKAYREAFKRMKPPKIPFMPLLLKDITFIHEGNKTFHDNLVNFEKLRHANMIVFLFLLGLALGAVSPSDEQEVKLLRGNCPVFWYSFDGRCFKYVASHMTWADAELQCVSEGANLVSIHNGEEQTFIKYLIKNFDPAEGYTWIGLSDLHKEGSWMWSDGSAVDFVFWTEQQPDNSGGAENCVHTNYDTSLKWNDIPCSLKRSFVCATGKVGICN</sequence>
<feature type="compositionally biased region" description="Basic and acidic residues" evidence="4">
    <location>
        <begin position="54"/>
        <end position="65"/>
    </location>
</feature>
<dbReference type="InterPro" id="IPR029071">
    <property type="entry name" value="Ubiquitin-like_domsf"/>
</dbReference>
<evidence type="ECO:0000259" key="5">
    <source>
        <dbReference type="PROSITE" id="PS50009"/>
    </source>
</evidence>
<dbReference type="InterPro" id="IPR008937">
    <property type="entry name" value="Ras-like_GEF"/>
</dbReference>
<feature type="compositionally biased region" description="Low complexity" evidence="4">
    <location>
        <begin position="1"/>
        <end position="11"/>
    </location>
</feature>
<dbReference type="InterPro" id="IPR018378">
    <property type="entry name" value="C-type_lectin_CS"/>
</dbReference>
<dbReference type="PANTHER" id="PTHR23113">
    <property type="entry name" value="GUANINE NUCLEOTIDE EXCHANGE FACTOR"/>
    <property type="match status" value="1"/>
</dbReference>
<dbReference type="Gene3D" id="3.10.20.90">
    <property type="entry name" value="Phosphatidylinositol 3-kinase Catalytic Subunit, Chain A, domain 1"/>
    <property type="match status" value="1"/>
</dbReference>
<dbReference type="PROSITE" id="PS00615">
    <property type="entry name" value="C_TYPE_LECTIN_1"/>
    <property type="match status" value="1"/>
</dbReference>
<dbReference type="GO" id="GO:0007265">
    <property type="term" value="P:Ras protein signal transduction"/>
    <property type="evidence" value="ECO:0007669"/>
    <property type="project" value="TreeGrafter"/>
</dbReference>
<dbReference type="Proteomes" id="UP000438429">
    <property type="component" value="Unassembled WGS sequence"/>
</dbReference>
<dbReference type="GO" id="GO:0005886">
    <property type="term" value="C:plasma membrane"/>
    <property type="evidence" value="ECO:0007669"/>
    <property type="project" value="TreeGrafter"/>
</dbReference>
<accession>A0A6A4RRV1</accession>
<dbReference type="SMART" id="SM00147">
    <property type="entry name" value="RasGEF"/>
    <property type="match status" value="1"/>
</dbReference>
<dbReference type="PROSITE" id="PS50009">
    <property type="entry name" value="RASGEF_CAT"/>
    <property type="match status" value="1"/>
</dbReference>
<comment type="caution">
    <text evidence="7">The sequence shown here is derived from an EMBL/GenBank/DDBJ whole genome shotgun (WGS) entry which is preliminary data.</text>
</comment>
<reference evidence="7 8" key="1">
    <citation type="submission" date="2019-06" db="EMBL/GenBank/DDBJ databases">
        <title>Draft genomes of female and male turbot (Scophthalmus maximus).</title>
        <authorList>
            <person name="Xu H."/>
            <person name="Xu X.-W."/>
            <person name="Shao C."/>
            <person name="Chen S."/>
        </authorList>
    </citation>
    <scope>NUCLEOTIDE SEQUENCE [LARGE SCALE GENOMIC DNA]</scope>
    <source>
        <strain evidence="7">Ysfricsl-2016a</strain>
        <tissue evidence="7">Blood</tissue>
    </source>
</reference>
<name>A0A6A4RRV1_SCOMX</name>
<evidence type="ECO:0000256" key="1">
    <source>
        <dbReference type="ARBA" id="ARBA00022658"/>
    </source>
</evidence>
<dbReference type="SUPFAM" id="SSF56436">
    <property type="entry name" value="C-type lectin-like"/>
    <property type="match status" value="1"/>
</dbReference>
<dbReference type="InterPro" id="IPR023578">
    <property type="entry name" value="Ras_GEF_dom_sf"/>
</dbReference>
<dbReference type="InterPro" id="IPR001304">
    <property type="entry name" value="C-type_lectin-like"/>
</dbReference>
<dbReference type="SMART" id="SM00034">
    <property type="entry name" value="CLECT"/>
    <property type="match status" value="1"/>
</dbReference>
<dbReference type="SUPFAM" id="SSF48366">
    <property type="entry name" value="Ras GEF"/>
    <property type="match status" value="1"/>
</dbReference>
<dbReference type="SUPFAM" id="SSF54236">
    <property type="entry name" value="Ubiquitin-like"/>
    <property type="match status" value="1"/>
</dbReference>
<dbReference type="InterPro" id="IPR036964">
    <property type="entry name" value="RASGEF_cat_dom_sf"/>
</dbReference>
<dbReference type="CDD" id="cd00155">
    <property type="entry name" value="RasGEF"/>
    <property type="match status" value="1"/>
</dbReference>
<dbReference type="InterPro" id="IPR019804">
    <property type="entry name" value="Ras_G-nucl-exch_fac_CS"/>
</dbReference>
<dbReference type="Gene3D" id="1.10.840.10">
    <property type="entry name" value="Ras guanine-nucleotide exchange factors catalytic domain"/>
    <property type="match status" value="1"/>
</dbReference>
<dbReference type="InterPro" id="IPR016186">
    <property type="entry name" value="C-type_lectin-like/link_sf"/>
</dbReference>
<evidence type="ECO:0000256" key="4">
    <source>
        <dbReference type="SAM" id="MobiDB-lite"/>
    </source>
</evidence>
<evidence type="ECO:0000313" key="7">
    <source>
        <dbReference type="EMBL" id="KAF0024743.1"/>
    </source>
</evidence>
<feature type="compositionally biased region" description="Acidic residues" evidence="4">
    <location>
        <begin position="12"/>
        <end position="35"/>
    </location>
</feature>
<evidence type="ECO:0000256" key="3">
    <source>
        <dbReference type="PROSITE-ProRule" id="PRU00168"/>
    </source>
</evidence>
<proteinExistence type="predicted"/>
<dbReference type="PROSITE" id="PS50041">
    <property type="entry name" value="C_TYPE_LECTIN_2"/>
    <property type="match status" value="1"/>
</dbReference>
<dbReference type="GO" id="GO:0005085">
    <property type="term" value="F:guanyl-nucleotide exchange factor activity"/>
    <property type="evidence" value="ECO:0007669"/>
    <property type="project" value="UniProtKB-KW"/>
</dbReference>
<feature type="domain" description="Ras-GEF" evidence="5">
    <location>
        <begin position="317"/>
        <end position="542"/>
    </location>
</feature>
<evidence type="ECO:0008006" key="9">
    <source>
        <dbReference type="Google" id="ProtNLM"/>
    </source>
</evidence>
<dbReference type="Pfam" id="PF00617">
    <property type="entry name" value="RasGEF"/>
    <property type="match status" value="1"/>
</dbReference>
<dbReference type="AlphaFoldDB" id="A0A6A4RRV1"/>
<dbReference type="InterPro" id="IPR001895">
    <property type="entry name" value="RASGEF_cat_dom"/>
</dbReference>
<feature type="domain" description="C-type lectin" evidence="6">
    <location>
        <begin position="537"/>
        <end position="656"/>
    </location>
</feature>
<dbReference type="Pfam" id="PF00059">
    <property type="entry name" value="Lectin_C"/>
    <property type="match status" value="1"/>
</dbReference>
<dbReference type="Gene3D" id="1.20.870.10">
    <property type="entry name" value="Son of sevenless (SoS) protein Chain: S domain 1"/>
    <property type="match status" value="1"/>
</dbReference>
<keyword evidence="2" id="KW-1015">Disulfide bond</keyword>
<dbReference type="PROSITE" id="PS00720">
    <property type="entry name" value="RASGEF"/>
    <property type="match status" value="1"/>
</dbReference>
<keyword evidence="1 3" id="KW-0344">Guanine-nucleotide releasing factor</keyword>
<dbReference type="Gene3D" id="3.10.100.10">
    <property type="entry name" value="Mannose-Binding Protein A, subunit A"/>
    <property type="match status" value="1"/>
</dbReference>
<evidence type="ECO:0000256" key="2">
    <source>
        <dbReference type="ARBA" id="ARBA00023157"/>
    </source>
</evidence>
<evidence type="ECO:0000313" key="8">
    <source>
        <dbReference type="Proteomes" id="UP000438429"/>
    </source>
</evidence>
<evidence type="ECO:0000259" key="6">
    <source>
        <dbReference type="PROSITE" id="PS50041"/>
    </source>
</evidence>
<dbReference type="PANTHER" id="PTHR23113:SF26">
    <property type="entry name" value="RAP GUANINE NUCLEOTIDE EXCHANGE FACTOR 5"/>
    <property type="match status" value="1"/>
</dbReference>